<organism evidence="3 4">
    <name type="scientific">Brassica napus</name>
    <name type="common">Rape</name>
    <dbReference type="NCBI Taxonomy" id="3708"/>
    <lineage>
        <taxon>Eukaryota</taxon>
        <taxon>Viridiplantae</taxon>
        <taxon>Streptophyta</taxon>
        <taxon>Embryophyta</taxon>
        <taxon>Tracheophyta</taxon>
        <taxon>Spermatophyta</taxon>
        <taxon>Magnoliopsida</taxon>
        <taxon>eudicotyledons</taxon>
        <taxon>Gunneridae</taxon>
        <taxon>Pentapetalae</taxon>
        <taxon>rosids</taxon>
        <taxon>malvids</taxon>
        <taxon>Brassicales</taxon>
        <taxon>Brassicaceae</taxon>
        <taxon>Brassiceae</taxon>
        <taxon>Brassica</taxon>
    </lineage>
</organism>
<evidence type="ECO:0000313" key="2">
    <source>
        <dbReference type="EMBL" id="CAF1978843.1"/>
    </source>
</evidence>
<dbReference type="EMBL" id="HG994371">
    <property type="protein sequence ID" value="CAF1978843.1"/>
    <property type="molecule type" value="Genomic_DNA"/>
</dbReference>
<proteinExistence type="predicted"/>
<evidence type="ECO:0000256" key="1">
    <source>
        <dbReference type="SAM" id="Phobius"/>
    </source>
</evidence>
<dbReference type="EMBL" id="LK032023">
    <property type="protein sequence ID" value="CDY12531.1"/>
    <property type="molecule type" value="Genomic_DNA"/>
</dbReference>
<name>A0A078FH98_BRANA</name>
<gene>
    <name evidence="3" type="primary">BnaC07g13710D</name>
    <name evidence="2" type="ORF">DARMORV10_C07P21180.1</name>
    <name evidence="3" type="ORF">GSBRNA2T00061891001</name>
</gene>
<keyword evidence="1" id="KW-0812">Transmembrane</keyword>
<reference evidence="2" key="3">
    <citation type="submission" date="2021-01" db="EMBL/GenBank/DDBJ databases">
        <authorList>
            <consortium name="Genoscope - CEA"/>
            <person name="William W."/>
        </authorList>
    </citation>
    <scope>NUCLEOTIDE SEQUENCE</scope>
</reference>
<reference evidence="3 4" key="1">
    <citation type="journal article" date="2014" name="Science">
        <title>Plant genetics. Early allopolyploid evolution in the post-Neolithic Brassica napus oilseed genome.</title>
        <authorList>
            <person name="Chalhoub B."/>
            <person name="Denoeud F."/>
            <person name="Liu S."/>
            <person name="Parkin I.A."/>
            <person name="Tang H."/>
            <person name="Wang X."/>
            <person name="Chiquet J."/>
            <person name="Belcram H."/>
            <person name="Tong C."/>
            <person name="Samans B."/>
            <person name="Correa M."/>
            <person name="Da Silva C."/>
            <person name="Just J."/>
            <person name="Falentin C."/>
            <person name="Koh C.S."/>
            <person name="Le Clainche I."/>
            <person name="Bernard M."/>
            <person name="Bento P."/>
            <person name="Noel B."/>
            <person name="Labadie K."/>
            <person name="Alberti A."/>
            <person name="Charles M."/>
            <person name="Arnaud D."/>
            <person name="Guo H."/>
            <person name="Daviaud C."/>
            <person name="Alamery S."/>
            <person name="Jabbari K."/>
            <person name="Zhao M."/>
            <person name="Edger P.P."/>
            <person name="Chelaifa H."/>
            <person name="Tack D."/>
            <person name="Lassalle G."/>
            <person name="Mestiri I."/>
            <person name="Schnel N."/>
            <person name="Le Paslier M.C."/>
            <person name="Fan G."/>
            <person name="Renault V."/>
            <person name="Bayer P.E."/>
            <person name="Golicz A.A."/>
            <person name="Manoli S."/>
            <person name="Lee T.H."/>
            <person name="Thi V.H."/>
            <person name="Chalabi S."/>
            <person name="Hu Q."/>
            <person name="Fan C."/>
            <person name="Tollenaere R."/>
            <person name="Lu Y."/>
            <person name="Battail C."/>
            <person name="Shen J."/>
            <person name="Sidebottom C.H."/>
            <person name="Wang X."/>
            <person name="Canaguier A."/>
            <person name="Chauveau A."/>
            <person name="Berard A."/>
            <person name="Deniot G."/>
            <person name="Guan M."/>
            <person name="Liu Z."/>
            <person name="Sun F."/>
            <person name="Lim Y.P."/>
            <person name="Lyons E."/>
            <person name="Town C.D."/>
            <person name="Bancroft I."/>
            <person name="Wang X."/>
            <person name="Meng J."/>
            <person name="Ma J."/>
            <person name="Pires J.C."/>
            <person name="King G.J."/>
            <person name="Brunel D."/>
            <person name="Delourme R."/>
            <person name="Renard M."/>
            <person name="Aury J.M."/>
            <person name="Adams K.L."/>
            <person name="Batley J."/>
            <person name="Snowdon R.J."/>
            <person name="Tost J."/>
            <person name="Edwards D."/>
            <person name="Zhou Y."/>
            <person name="Hua W."/>
            <person name="Sharpe A.G."/>
            <person name="Paterson A.H."/>
            <person name="Guan C."/>
            <person name="Wincker P."/>
        </authorList>
    </citation>
    <scope>NUCLEOTIDE SEQUENCE [LARGE SCALE GENOMIC DNA]</scope>
    <source>
        <strain evidence="4">cv. Darmor-bzh</strain>
    </source>
</reference>
<dbReference type="PaxDb" id="3708-A0A078FH98"/>
<evidence type="ECO:0000313" key="4">
    <source>
        <dbReference type="Proteomes" id="UP000028999"/>
    </source>
</evidence>
<dbReference type="AlphaFoldDB" id="A0A078FH98"/>
<dbReference type="Proteomes" id="UP000028999">
    <property type="component" value="Unassembled WGS sequence"/>
</dbReference>
<dbReference type="Gramene" id="CDY12531">
    <property type="protein sequence ID" value="CDY12531"/>
    <property type="gene ID" value="GSBRNA2T00061891001"/>
</dbReference>
<keyword evidence="1" id="KW-1133">Transmembrane helix</keyword>
<sequence>MDSLSELPSRRKILFLAPIVPFSILPASLPLAPYDLAASSLSSLCSDPKSMRSPFSRSIPLQVPLATVWFVLVSLIYYGELRVLIAGFDLLLIGSEFICPY</sequence>
<evidence type="ECO:0000313" key="3">
    <source>
        <dbReference type="EMBL" id="CDY12531.1"/>
    </source>
</evidence>
<feature type="transmembrane region" description="Helical" evidence="1">
    <location>
        <begin position="12"/>
        <end position="32"/>
    </location>
</feature>
<feature type="transmembrane region" description="Helical" evidence="1">
    <location>
        <begin position="59"/>
        <end position="78"/>
    </location>
</feature>
<protein>
    <submittedName>
        <fullName evidence="2">(rape) hypothetical protein</fullName>
    </submittedName>
    <submittedName>
        <fullName evidence="3">BnaC07g13710D protein</fullName>
    </submittedName>
</protein>
<reference evidence="3" key="2">
    <citation type="submission" date="2014-06" db="EMBL/GenBank/DDBJ databases">
        <authorList>
            <person name="Genoscope - CEA"/>
        </authorList>
    </citation>
    <scope>NUCLEOTIDE SEQUENCE</scope>
</reference>
<keyword evidence="4" id="KW-1185">Reference proteome</keyword>
<accession>A0A078FH98</accession>
<keyword evidence="1" id="KW-0472">Membrane</keyword>
<dbReference type="Proteomes" id="UP001295469">
    <property type="component" value="Chromosome C07"/>
</dbReference>